<proteinExistence type="predicted"/>
<dbReference type="Proteomes" id="UP000001055">
    <property type="component" value="Unassembled WGS sequence"/>
</dbReference>
<dbReference type="EMBL" id="CH445365">
    <property type="protein sequence ID" value="EAT76744.1"/>
    <property type="molecule type" value="Genomic_DNA"/>
</dbReference>
<dbReference type="InParanoid" id="Q0TX96"/>
<reference evidence="2" key="1">
    <citation type="journal article" date="2007" name="Plant Cell">
        <title>Dothideomycete-plant interactions illuminated by genome sequencing and EST analysis of the wheat pathogen Stagonospora nodorum.</title>
        <authorList>
            <person name="Hane J.K."/>
            <person name="Lowe R.G."/>
            <person name="Solomon P.S."/>
            <person name="Tan K.C."/>
            <person name="Schoch C.L."/>
            <person name="Spatafora J.W."/>
            <person name="Crous P.W."/>
            <person name="Kodira C."/>
            <person name="Birren B.W."/>
            <person name="Galagan J.E."/>
            <person name="Torriani S.F."/>
            <person name="McDonald B.A."/>
            <person name="Oliver R.P."/>
        </authorList>
    </citation>
    <scope>NUCLEOTIDE SEQUENCE [LARGE SCALE GENOMIC DNA]</scope>
    <source>
        <strain evidence="2">SN15 / ATCC MYA-4574 / FGSC 10173</strain>
    </source>
</reference>
<sequence>MSLDSTRWRGRGTSLPDLWSYGVGQTNCFTLVEGFSFDRGTQYFVAHILFVNVFQVMISISKKRFPCADYGIRARPSSPGTADAEQRRISYRLFEHGHIAHHINWGDYPLGTGG</sequence>
<dbReference type="AlphaFoldDB" id="Q0TX96"/>
<evidence type="ECO:0000313" key="1">
    <source>
        <dbReference type="EMBL" id="EAT76744.1"/>
    </source>
</evidence>
<accession>Q0TX96</accession>
<dbReference type="GeneID" id="5982970"/>
<dbReference type="RefSeq" id="XP_001806040.1">
    <property type="nucleotide sequence ID" value="XM_001805988.1"/>
</dbReference>
<organism evidence="1 2">
    <name type="scientific">Phaeosphaeria nodorum (strain SN15 / ATCC MYA-4574 / FGSC 10173)</name>
    <name type="common">Glume blotch fungus</name>
    <name type="synonym">Parastagonospora nodorum</name>
    <dbReference type="NCBI Taxonomy" id="321614"/>
    <lineage>
        <taxon>Eukaryota</taxon>
        <taxon>Fungi</taxon>
        <taxon>Dikarya</taxon>
        <taxon>Ascomycota</taxon>
        <taxon>Pezizomycotina</taxon>
        <taxon>Dothideomycetes</taxon>
        <taxon>Pleosporomycetidae</taxon>
        <taxon>Pleosporales</taxon>
        <taxon>Pleosporineae</taxon>
        <taxon>Phaeosphaeriaceae</taxon>
        <taxon>Parastagonospora</taxon>
    </lineage>
</organism>
<gene>
    <name evidence="1" type="ORF">SNOG_15906</name>
</gene>
<evidence type="ECO:0000313" key="2">
    <source>
        <dbReference type="Proteomes" id="UP000001055"/>
    </source>
</evidence>
<name>Q0TX96_PHANO</name>
<dbReference type="KEGG" id="pno:SNOG_15906"/>
<protein>
    <submittedName>
        <fullName evidence="1">Uncharacterized protein</fullName>
    </submittedName>
</protein>
<dbReference type="HOGENOM" id="CLU_2121929_0_0_1"/>